<gene>
    <name evidence="2" type="ORF">ILYODFUR_036676</name>
</gene>
<evidence type="ECO:0000313" key="3">
    <source>
        <dbReference type="Proteomes" id="UP001482620"/>
    </source>
</evidence>
<feature type="chain" id="PRO_5046672506" description="Secreted protein" evidence="1">
    <location>
        <begin position="20"/>
        <end position="104"/>
    </location>
</feature>
<keyword evidence="1" id="KW-0732">Signal</keyword>
<reference evidence="2 3" key="1">
    <citation type="submission" date="2021-06" db="EMBL/GenBank/DDBJ databases">
        <authorList>
            <person name="Palmer J.M."/>
        </authorList>
    </citation>
    <scope>NUCLEOTIDE SEQUENCE [LARGE SCALE GENOMIC DNA]</scope>
    <source>
        <strain evidence="3">if_2019</strain>
        <tissue evidence="2">Muscle</tissue>
    </source>
</reference>
<feature type="signal peptide" evidence="1">
    <location>
        <begin position="1"/>
        <end position="19"/>
    </location>
</feature>
<evidence type="ECO:0008006" key="4">
    <source>
        <dbReference type="Google" id="ProtNLM"/>
    </source>
</evidence>
<proteinExistence type="predicted"/>
<evidence type="ECO:0000256" key="1">
    <source>
        <dbReference type="SAM" id="SignalP"/>
    </source>
</evidence>
<organism evidence="2 3">
    <name type="scientific">Ilyodon furcidens</name>
    <name type="common">goldbreast splitfin</name>
    <dbReference type="NCBI Taxonomy" id="33524"/>
    <lineage>
        <taxon>Eukaryota</taxon>
        <taxon>Metazoa</taxon>
        <taxon>Chordata</taxon>
        <taxon>Craniata</taxon>
        <taxon>Vertebrata</taxon>
        <taxon>Euteleostomi</taxon>
        <taxon>Actinopterygii</taxon>
        <taxon>Neopterygii</taxon>
        <taxon>Teleostei</taxon>
        <taxon>Neoteleostei</taxon>
        <taxon>Acanthomorphata</taxon>
        <taxon>Ovalentaria</taxon>
        <taxon>Atherinomorphae</taxon>
        <taxon>Cyprinodontiformes</taxon>
        <taxon>Goodeidae</taxon>
        <taxon>Ilyodon</taxon>
    </lineage>
</organism>
<evidence type="ECO:0000313" key="2">
    <source>
        <dbReference type="EMBL" id="MEQ2250135.1"/>
    </source>
</evidence>
<comment type="caution">
    <text evidence="2">The sequence shown here is derived from an EMBL/GenBank/DDBJ whole genome shotgun (WGS) entry which is preliminary data.</text>
</comment>
<keyword evidence="3" id="KW-1185">Reference proteome</keyword>
<sequence length="104" mass="11483">MLVLSERIFCLLALRGGHTDVVQSRTAARCTTRLARAHHHGNTHSGGIAGVPWQYRQQGVREGGRGRRAGVAMVMGRERDAPVSSCCHGHAQSILWRAIKERME</sequence>
<name>A0ABV0UYG1_9TELE</name>
<dbReference type="Proteomes" id="UP001482620">
    <property type="component" value="Unassembled WGS sequence"/>
</dbReference>
<protein>
    <recommendedName>
        <fullName evidence="4">Secreted protein</fullName>
    </recommendedName>
</protein>
<accession>A0ABV0UYG1</accession>
<dbReference type="EMBL" id="JAHRIQ010088693">
    <property type="protein sequence ID" value="MEQ2250135.1"/>
    <property type="molecule type" value="Genomic_DNA"/>
</dbReference>